<accession>A0A7R8CD13</accession>
<dbReference type="GO" id="GO:0071007">
    <property type="term" value="C:U2-type catalytic step 2 spliceosome"/>
    <property type="evidence" value="ECO:0007669"/>
    <property type="project" value="TreeGrafter"/>
</dbReference>
<dbReference type="InterPro" id="IPR011990">
    <property type="entry name" value="TPR-like_helical_dom_sf"/>
</dbReference>
<dbReference type="GO" id="GO:0000974">
    <property type="term" value="C:Prp19 complex"/>
    <property type="evidence" value="ECO:0007669"/>
    <property type="project" value="TreeGrafter"/>
</dbReference>
<dbReference type="OrthoDB" id="541719at2759"/>
<dbReference type="InterPro" id="IPR059164">
    <property type="entry name" value="HAT_PRP39_C"/>
</dbReference>
<gene>
    <name evidence="9" type="ORF">LSAA_1600</name>
</gene>
<dbReference type="GO" id="GO:0071014">
    <property type="term" value="C:post-mRNA release spliceosomal complex"/>
    <property type="evidence" value="ECO:0007669"/>
    <property type="project" value="TreeGrafter"/>
</dbReference>
<keyword evidence="10" id="KW-1185">Reference proteome</keyword>
<dbReference type="PANTHER" id="PTHR11246:SF3">
    <property type="entry name" value="CROOKED NECK-LIKE PROTEIN 1"/>
    <property type="match status" value="1"/>
</dbReference>
<dbReference type="PANTHER" id="PTHR11246">
    <property type="entry name" value="PRE-MRNA SPLICING FACTOR"/>
    <property type="match status" value="1"/>
</dbReference>
<feature type="domain" description="Pre-mRNA-splicing factor Syf1/CRNKL1-like C-terminal HAT-repeats" evidence="8">
    <location>
        <begin position="255"/>
        <end position="406"/>
    </location>
</feature>
<dbReference type="SMART" id="SM00386">
    <property type="entry name" value="HAT"/>
    <property type="match status" value="11"/>
</dbReference>
<evidence type="ECO:0000256" key="7">
    <source>
        <dbReference type="SAM" id="MobiDB-lite"/>
    </source>
</evidence>
<evidence type="ECO:0000313" key="9">
    <source>
        <dbReference type="EMBL" id="CAF2775164.1"/>
    </source>
</evidence>
<evidence type="ECO:0000256" key="1">
    <source>
        <dbReference type="ARBA" id="ARBA00004123"/>
    </source>
</evidence>
<dbReference type="Proteomes" id="UP000675881">
    <property type="component" value="Chromosome 1"/>
</dbReference>
<dbReference type="InterPro" id="IPR003107">
    <property type="entry name" value="HAT"/>
</dbReference>
<feature type="region of interest" description="Disordered" evidence="7">
    <location>
        <begin position="561"/>
        <end position="631"/>
    </location>
</feature>
<dbReference type="FunFam" id="1.25.40.10:FF:000075">
    <property type="entry name" value="Crooked neck pre-mRNA-splicing factor 1"/>
    <property type="match status" value="1"/>
</dbReference>
<evidence type="ECO:0000256" key="6">
    <source>
        <dbReference type="ARBA" id="ARBA00023242"/>
    </source>
</evidence>
<dbReference type="EMBL" id="HG994580">
    <property type="protein sequence ID" value="CAF2775164.1"/>
    <property type="molecule type" value="Genomic_DNA"/>
</dbReference>
<keyword evidence="3" id="KW-0507">mRNA processing</keyword>
<keyword evidence="6" id="KW-0539">Nucleus</keyword>
<feature type="compositionally biased region" description="Acidic residues" evidence="7">
    <location>
        <begin position="613"/>
        <end position="631"/>
    </location>
</feature>
<reference evidence="9" key="1">
    <citation type="submission" date="2021-02" db="EMBL/GenBank/DDBJ databases">
        <authorList>
            <person name="Bekaert M."/>
        </authorList>
    </citation>
    <scope>NUCLEOTIDE SEQUENCE</scope>
    <source>
        <strain evidence="9">IoA-00</strain>
    </source>
</reference>
<dbReference type="Pfam" id="PF23241">
    <property type="entry name" value="HAT_PRP39_C"/>
    <property type="match status" value="1"/>
</dbReference>
<evidence type="ECO:0000313" key="10">
    <source>
        <dbReference type="Proteomes" id="UP000675881"/>
    </source>
</evidence>
<dbReference type="GO" id="GO:0071011">
    <property type="term" value="C:precatalytic spliceosome"/>
    <property type="evidence" value="ECO:0007669"/>
    <property type="project" value="TreeGrafter"/>
</dbReference>
<feature type="compositionally biased region" description="Basic and acidic residues" evidence="7">
    <location>
        <begin position="564"/>
        <end position="578"/>
    </location>
</feature>
<evidence type="ECO:0000256" key="5">
    <source>
        <dbReference type="ARBA" id="ARBA00023187"/>
    </source>
</evidence>
<proteinExistence type="inferred from homology"/>
<dbReference type="Pfam" id="PF23231">
    <property type="entry name" value="HAT_Syf1_CNRKL1_C"/>
    <property type="match status" value="1"/>
</dbReference>
<comment type="subcellular location">
    <subcellularLocation>
        <location evidence="1">Nucleus</location>
    </subcellularLocation>
</comment>
<dbReference type="AlphaFoldDB" id="A0A7R8CD13"/>
<dbReference type="FunFam" id="1.25.40.10:FF:000117">
    <property type="entry name" value="Crooked neck pre-mRNA-splicing factor 1"/>
    <property type="match status" value="1"/>
</dbReference>
<feature type="compositionally biased region" description="Basic and acidic residues" evidence="7">
    <location>
        <begin position="588"/>
        <end position="602"/>
    </location>
</feature>
<name>A0A7R8CD13_LEPSM</name>
<dbReference type="InterPro" id="IPR045075">
    <property type="entry name" value="Syf1-like"/>
</dbReference>
<organism evidence="9 10">
    <name type="scientific">Lepeophtheirus salmonis</name>
    <name type="common">Salmon louse</name>
    <name type="synonym">Caligus salmonis</name>
    <dbReference type="NCBI Taxonomy" id="72036"/>
    <lineage>
        <taxon>Eukaryota</taxon>
        <taxon>Metazoa</taxon>
        <taxon>Ecdysozoa</taxon>
        <taxon>Arthropoda</taxon>
        <taxon>Crustacea</taxon>
        <taxon>Multicrustacea</taxon>
        <taxon>Hexanauplia</taxon>
        <taxon>Copepoda</taxon>
        <taxon>Siphonostomatoida</taxon>
        <taxon>Caligidae</taxon>
        <taxon>Lepeophtheirus</taxon>
    </lineage>
</organism>
<dbReference type="Gene3D" id="1.25.40.10">
    <property type="entry name" value="Tetratricopeptide repeat domain"/>
    <property type="match status" value="3"/>
</dbReference>
<protein>
    <submittedName>
        <fullName evidence="9">CRN</fullName>
    </submittedName>
</protein>
<evidence type="ECO:0000259" key="8">
    <source>
        <dbReference type="Pfam" id="PF23231"/>
    </source>
</evidence>
<evidence type="ECO:0000256" key="4">
    <source>
        <dbReference type="ARBA" id="ARBA00022737"/>
    </source>
</evidence>
<keyword evidence="5" id="KW-0508">mRNA splicing</keyword>
<dbReference type="SUPFAM" id="SSF48452">
    <property type="entry name" value="TPR-like"/>
    <property type="match status" value="1"/>
</dbReference>
<keyword evidence="4" id="KW-0677">Repeat</keyword>
<evidence type="ECO:0000256" key="2">
    <source>
        <dbReference type="ARBA" id="ARBA00008644"/>
    </source>
</evidence>
<dbReference type="Pfam" id="PF02184">
    <property type="entry name" value="HAT"/>
    <property type="match status" value="1"/>
</dbReference>
<dbReference type="InterPro" id="IPR055430">
    <property type="entry name" value="HAT_Syf1_CNRKL1_C"/>
</dbReference>
<dbReference type="GO" id="GO:0000245">
    <property type="term" value="P:spliceosomal complex assembly"/>
    <property type="evidence" value="ECO:0007669"/>
    <property type="project" value="TreeGrafter"/>
</dbReference>
<comment type="similarity">
    <text evidence="2">Belongs to the crooked-neck family.</text>
</comment>
<sequence>MVMSNWFKYAAWEETQKDIRRARSVYERALDVDHRNISLWIKYAEMEMRNKQVNHARNLWDRAATIMPRVNQFWYKYTYMEEMLGNIPGCREIFERWMNWEPEEQPWLTYVKFELRYKELDRARDIYQRFVYVHPEVKNWVRYAKFENSHGFVNSAREIYVRASHKEHDRARSIYKYALDRIPKDKAVELYKSYTIHEKKFGERAGIENVILRKRKLQYEEEIAENPNNYDAWFDFIRLMESDGDEDAIREELEAKDFERARQVYLTALSLVPHRVFTFAKLWLLYAQFEIRQKDIKKARSALGSALGKCKKAKLFRGYIDLEIQLREFQRCRMLYEKFIEYDPENCTTWMKFAELETLLGDISRARGIYELAVNQPRLDMPEVLWKSYIDFEIEQDETDRSRDLYKRLLIRTQHIKVWMSYAQFELNLNHDDRIIQARHIYEEANKSLRLNNESKEQRFMLLEAWIDFEKEHGNEDNFKNVQKLLPQKVKKRRKLEEDENGCGGWEEYFDYIFPEDQSAQPNLKLLAMAKMWKKKKIEEEEEEVKSSGDLKAELNLSTAINRLNEDSNEKDNDKGEGNKLMSEEDSDKNHSRRQIEQENRDPQCVNQKENLDADDEDIKNEDDSSSEEED</sequence>
<evidence type="ECO:0000256" key="3">
    <source>
        <dbReference type="ARBA" id="ARBA00022664"/>
    </source>
</evidence>